<dbReference type="InterPro" id="IPR001138">
    <property type="entry name" value="Zn2Cys6_DnaBD"/>
</dbReference>
<feature type="compositionally biased region" description="Low complexity" evidence="3">
    <location>
        <begin position="184"/>
        <end position="199"/>
    </location>
</feature>
<feature type="compositionally biased region" description="Polar residues" evidence="3">
    <location>
        <begin position="64"/>
        <end position="76"/>
    </location>
</feature>
<reference evidence="5 6" key="1">
    <citation type="submission" date="2017-04" db="EMBL/GenBank/DDBJ databases">
        <title>Draft genome sequence of Tuber borchii Vittad., a whitish edible truffle.</title>
        <authorList>
            <consortium name="DOE Joint Genome Institute"/>
            <person name="Murat C."/>
            <person name="Kuo A."/>
            <person name="Barry K.W."/>
            <person name="Clum A."/>
            <person name="Dockter R.B."/>
            <person name="Fauchery L."/>
            <person name="Iotti M."/>
            <person name="Kohler A."/>
            <person name="Labutti K."/>
            <person name="Lindquist E.A."/>
            <person name="Lipzen A."/>
            <person name="Ohm R.A."/>
            <person name="Wang M."/>
            <person name="Grigoriev I.V."/>
            <person name="Zambonelli A."/>
            <person name="Martin F.M."/>
        </authorList>
    </citation>
    <scope>NUCLEOTIDE SEQUENCE [LARGE SCALE GENOMIC DNA]</scope>
    <source>
        <strain evidence="5 6">Tbo3840</strain>
    </source>
</reference>
<keyword evidence="1" id="KW-0479">Metal-binding</keyword>
<feature type="compositionally biased region" description="Polar residues" evidence="3">
    <location>
        <begin position="173"/>
        <end position="183"/>
    </location>
</feature>
<feature type="compositionally biased region" description="Low complexity" evidence="3">
    <location>
        <begin position="699"/>
        <end position="710"/>
    </location>
</feature>
<organism evidence="5 6">
    <name type="scientific">Tuber borchii</name>
    <name type="common">White truffle</name>
    <dbReference type="NCBI Taxonomy" id="42251"/>
    <lineage>
        <taxon>Eukaryota</taxon>
        <taxon>Fungi</taxon>
        <taxon>Dikarya</taxon>
        <taxon>Ascomycota</taxon>
        <taxon>Pezizomycotina</taxon>
        <taxon>Pezizomycetes</taxon>
        <taxon>Pezizales</taxon>
        <taxon>Tuberaceae</taxon>
        <taxon>Tuber</taxon>
    </lineage>
</organism>
<dbReference type="Pfam" id="PF00172">
    <property type="entry name" value="Zn_clus"/>
    <property type="match status" value="1"/>
</dbReference>
<feature type="region of interest" description="Disordered" evidence="3">
    <location>
        <begin position="756"/>
        <end position="785"/>
    </location>
</feature>
<evidence type="ECO:0000256" key="2">
    <source>
        <dbReference type="ARBA" id="ARBA00023242"/>
    </source>
</evidence>
<dbReference type="InterPro" id="IPR036864">
    <property type="entry name" value="Zn2-C6_fun-type_DNA-bd_sf"/>
</dbReference>
<feature type="compositionally biased region" description="Polar residues" evidence="3">
    <location>
        <begin position="906"/>
        <end position="918"/>
    </location>
</feature>
<proteinExistence type="predicted"/>
<feature type="compositionally biased region" description="Low complexity" evidence="3">
    <location>
        <begin position="36"/>
        <end position="53"/>
    </location>
</feature>
<dbReference type="PANTHER" id="PTHR47785">
    <property type="entry name" value="ZN(II)2CYS6 TRANSCRIPTION FACTOR (EUROFUNG)-RELATED-RELATED"/>
    <property type="match status" value="1"/>
</dbReference>
<feature type="compositionally biased region" description="Polar residues" evidence="3">
    <location>
        <begin position="243"/>
        <end position="252"/>
    </location>
</feature>
<dbReference type="EMBL" id="NESQ01000002">
    <property type="protein sequence ID" value="PUU84203.1"/>
    <property type="molecule type" value="Genomic_DNA"/>
</dbReference>
<dbReference type="CDD" id="cd12148">
    <property type="entry name" value="fungal_TF_MHR"/>
    <property type="match status" value="1"/>
</dbReference>
<dbReference type="GO" id="GO:0003677">
    <property type="term" value="F:DNA binding"/>
    <property type="evidence" value="ECO:0007669"/>
    <property type="project" value="InterPro"/>
</dbReference>
<feature type="domain" description="Zn(2)-C6 fungal-type" evidence="4">
    <location>
        <begin position="326"/>
        <end position="356"/>
    </location>
</feature>
<dbReference type="SUPFAM" id="SSF57701">
    <property type="entry name" value="Zn2/Cys6 DNA-binding domain"/>
    <property type="match status" value="1"/>
</dbReference>
<dbReference type="OrthoDB" id="5244761at2759"/>
<evidence type="ECO:0000259" key="4">
    <source>
        <dbReference type="PROSITE" id="PS50048"/>
    </source>
</evidence>
<feature type="compositionally biased region" description="Low complexity" evidence="3">
    <location>
        <begin position="210"/>
        <end position="219"/>
    </location>
</feature>
<gene>
    <name evidence="5" type="ORF">B9Z19DRAFT_1111982</name>
</gene>
<dbReference type="GO" id="GO:0000981">
    <property type="term" value="F:DNA-binding transcription factor activity, RNA polymerase II-specific"/>
    <property type="evidence" value="ECO:0007669"/>
    <property type="project" value="InterPro"/>
</dbReference>
<dbReference type="PROSITE" id="PS00463">
    <property type="entry name" value="ZN2_CY6_FUNGAL_1"/>
    <property type="match status" value="1"/>
</dbReference>
<evidence type="ECO:0000313" key="5">
    <source>
        <dbReference type="EMBL" id="PUU84203.1"/>
    </source>
</evidence>
<dbReference type="Proteomes" id="UP000244722">
    <property type="component" value="Unassembled WGS sequence"/>
</dbReference>
<feature type="region of interest" description="Disordered" evidence="3">
    <location>
        <begin position="899"/>
        <end position="918"/>
    </location>
</feature>
<feature type="compositionally biased region" description="Low complexity" evidence="3">
    <location>
        <begin position="15"/>
        <end position="24"/>
    </location>
</feature>
<protein>
    <recommendedName>
        <fullName evidence="4">Zn(2)-C6 fungal-type domain-containing protein</fullName>
    </recommendedName>
</protein>
<dbReference type="InterPro" id="IPR053181">
    <property type="entry name" value="EcdB-like_regulator"/>
</dbReference>
<feature type="region of interest" description="Disordered" evidence="3">
    <location>
        <begin position="1037"/>
        <end position="1058"/>
    </location>
</feature>
<dbReference type="Pfam" id="PF04082">
    <property type="entry name" value="Fungal_trans"/>
    <property type="match status" value="1"/>
</dbReference>
<sequence>MSATNSDSKRARLESWGSSSSPLSHEIHHTHSQHFPPQSSSTYSTASPTASFADWQMKTPPQPVQHTLSHSRSHSVPTLPPGMVTGGKNGTSQQQQQQQQQQHPGQSLANNSTLTTSTHTNPLVHNSGPSPNHGYNSGFQTQHHHQPQGQQVSMDGSALTPPPAGPTPHLRNATDQQQVQQLRSFSVSSNSSSSAGHPSHYQPDTSGYYSQQIQSQRQQDLSHPGNLAGNVAIGDSRPPALYENTSPASSATLPPGPSPIMTSGFSTTPTQMIPHQHMSASASGVTSPVVTTPAVGGIPGTMMGNPQMNVVTTYPPRRKAIRAAQACDACRARKAKCDEGRPSCGFCKESQIACVYREVPPPKQDRTLLQILERLGRVETLLGSINSGKEVAAVAAPTAGSGGVSGATAPKEAIAVNETSLQSLQSTSPFHPPTPIAQQAYPQATAGGASVQDHYPHPSNHTEALLEEDEQLSIPVQHTTAAHKLMWWPSIRKNIDEEFLENERYVMKEEEKRGPLRVYGRGESLDSPGSMFEDMDDHDTGFVWDSGIGADEGVEGSWRSSEDSPMEDALPEPGDYMNSQRKSSAYTGSGLTTGGGLKLDHQTILALLNSYLANIHILHPVVDKAAITNMVFLFSDRVASVSAASPTTPYSGAQGPNVGLGLEPTTEGDGFMPSPGLHRKNSSTAKRKRSISGIGPMHSVPSSRGVGPSPQRIPRTLHSALVLLVMALGAICSHKRPVPGPLPPLSNSGFRTATPPFKTSGPSRHGAGSPFHSYNQQQHSGGLQGRQGRELKNIDVIPGLAYFVKAMEITGVLLGGNELENVQICLLAGLYWGQLGRVLDSWKWINYACMGCQVLVGMRLENESSELKKDLILRAFWSCLQLESDILAELDLPPSGISRLEDSMPLPSSITDSSSTDGASEDNPLMWMYYLAQIALRKLLNRAHTSLYKRDKARLDSPRSLAIARELDLQLEQWKLHLPEPLRWEESDPPSADINAARLRAKYFGARYIIHRPFVYHAIHGGNGVYNAPCSSGAFSTSSPSEMSQSSPSATTPGGFNPLGNIAGGGRRISIAGEGERMELAPVSLETSCRKCIDSAIFSTTAFHAFSPDVNRPIITNVFGTAHAQFGNLLVLQAASQSPTLKSMVPQHLLAELFQKTIYWLQTLSPISSALRHDAQILENAAAKSDFQISTSMGRR</sequence>
<dbReference type="CDD" id="cd00067">
    <property type="entry name" value="GAL4"/>
    <property type="match status" value="1"/>
</dbReference>
<dbReference type="SMART" id="SM00066">
    <property type="entry name" value="GAL4"/>
    <property type="match status" value="1"/>
</dbReference>
<dbReference type="Gene3D" id="4.10.240.10">
    <property type="entry name" value="Zn(2)-C6 fungal-type DNA-binding domain"/>
    <property type="match status" value="1"/>
</dbReference>
<dbReference type="PROSITE" id="PS50048">
    <property type="entry name" value="ZN2_CY6_FUNGAL_2"/>
    <property type="match status" value="1"/>
</dbReference>
<feature type="compositionally biased region" description="Polar residues" evidence="3">
    <location>
        <begin position="772"/>
        <end position="781"/>
    </location>
</feature>
<dbReference type="InterPro" id="IPR007219">
    <property type="entry name" value="XnlR_reg_dom"/>
</dbReference>
<dbReference type="STRING" id="42251.A0A2T7A905"/>
<name>A0A2T7A905_TUBBO</name>
<dbReference type="GO" id="GO:0008270">
    <property type="term" value="F:zinc ion binding"/>
    <property type="evidence" value="ECO:0007669"/>
    <property type="project" value="InterPro"/>
</dbReference>
<comment type="caution">
    <text evidence="5">The sequence shown here is derived from an EMBL/GenBank/DDBJ whole genome shotgun (WGS) entry which is preliminary data.</text>
</comment>
<accession>A0A2T7A905</accession>
<dbReference type="AlphaFoldDB" id="A0A2T7A905"/>
<feature type="region of interest" description="Disordered" evidence="3">
    <location>
        <begin position="671"/>
        <end position="711"/>
    </location>
</feature>
<dbReference type="GO" id="GO:0006351">
    <property type="term" value="P:DNA-templated transcription"/>
    <property type="evidence" value="ECO:0007669"/>
    <property type="project" value="InterPro"/>
</dbReference>
<evidence type="ECO:0000256" key="3">
    <source>
        <dbReference type="SAM" id="MobiDB-lite"/>
    </source>
</evidence>
<feature type="region of interest" description="Disordered" evidence="3">
    <location>
        <begin position="1"/>
        <end position="264"/>
    </location>
</feature>
<feature type="compositionally biased region" description="Low complexity" evidence="3">
    <location>
        <begin position="93"/>
        <end position="123"/>
    </location>
</feature>
<feature type="compositionally biased region" description="Basic residues" evidence="3">
    <location>
        <begin position="677"/>
        <end position="690"/>
    </location>
</feature>
<keyword evidence="2" id="KW-0539">Nucleus</keyword>
<evidence type="ECO:0000256" key="1">
    <source>
        <dbReference type="ARBA" id="ARBA00022723"/>
    </source>
</evidence>
<dbReference type="PANTHER" id="PTHR47785:SF4">
    <property type="entry name" value="ZN(II)2CYS6 TRANSCRIPTION FACTOR (EUROFUNG)"/>
    <property type="match status" value="1"/>
</dbReference>
<feature type="compositionally biased region" description="Polar residues" evidence="3">
    <location>
        <begin position="127"/>
        <end position="139"/>
    </location>
</feature>
<feature type="compositionally biased region" description="Low complexity" evidence="3">
    <location>
        <begin position="1037"/>
        <end position="1049"/>
    </location>
</feature>
<keyword evidence="6" id="KW-1185">Reference proteome</keyword>
<evidence type="ECO:0000313" key="6">
    <source>
        <dbReference type="Proteomes" id="UP000244722"/>
    </source>
</evidence>